<dbReference type="CDD" id="cd00371">
    <property type="entry name" value="HMA"/>
    <property type="match status" value="1"/>
</dbReference>
<dbReference type="EMBL" id="CP000584">
    <property type="protein sequence ID" value="ABO95556.1"/>
    <property type="molecule type" value="Genomic_DNA"/>
</dbReference>
<dbReference type="Proteomes" id="UP000001568">
    <property type="component" value="Chromosome 4"/>
</dbReference>
<dbReference type="RefSeq" id="XP_001417263.1">
    <property type="nucleotide sequence ID" value="XM_001417226.1"/>
</dbReference>
<dbReference type="HOGENOM" id="CLU_134973_3_2_1"/>
<accession>A4RW49</accession>
<dbReference type="Gramene" id="ABO95556">
    <property type="protein sequence ID" value="ABO95556"/>
    <property type="gene ID" value="OSTLU_31212"/>
</dbReference>
<dbReference type="PANTHER" id="PTHR46195:SF2">
    <property type="entry name" value="HEAVY METAL-ASSOCIATED ISOPRENYLATED PLANT PROTEIN 7"/>
    <property type="match status" value="1"/>
</dbReference>
<evidence type="ECO:0000313" key="3">
    <source>
        <dbReference type="EMBL" id="ABO95556.1"/>
    </source>
</evidence>
<organism evidence="3 4">
    <name type="scientific">Ostreococcus lucimarinus (strain CCE9901)</name>
    <dbReference type="NCBI Taxonomy" id="436017"/>
    <lineage>
        <taxon>Eukaryota</taxon>
        <taxon>Viridiplantae</taxon>
        <taxon>Chlorophyta</taxon>
        <taxon>Mamiellophyceae</taxon>
        <taxon>Mamiellales</taxon>
        <taxon>Bathycoccaceae</taxon>
        <taxon>Ostreococcus</taxon>
    </lineage>
</organism>
<dbReference type="Pfam" id="PF00403">
    <property type="entry name" value="HMA"/>
    <property type="match status" value="1"/>
</dbReference>
<dbReference type="InterPro" id="IPR036163">
    <property type="entry name" value="HMA_dom_sf"/>
</dbReference>
<dbReference type="PANTHER" id="PTHR46195">
    <property type="entry name" value="HEAVY METAL-ASSOCIATED ISOPRENYLATED PLANT PROTEIN 7"/>
    <property type="match status" value="1"/>
</dbReference>
<feature type="domain" description="HMA" evidence="2">
    <location>
        <begin position="3"/>
        <end position="67"/>
    </location>
</feature>
<dbReference type="Gene3D" id="3.30.70.100">
    <property type="match status" value="1"/>
</dbReference>
<keyword evidence="4" id="KW-1185">Reference proteome</keyword>
<dbReference type="AlphaFoldDB" id="A4RW49"/>
<name>A4RW49_OSTLU</name>
<sequence>MTRTEVTLAVDFACEGCAASVRRIAERIEGVREVEIDVEAKRCVVRGDALDAEDVLARVRKCGRATTLLME</sequence>
<evidence type="ECO:0000259" key="2">
    <source>
        <dbReference type="PROSITE" id="PS50846"/>
    </source>
</evidence>
<keyword evidence="1" id="KW-0479">Metal-binding</keyword>
<evidence type="ECO:0000256" key="1">
    <source>
        <dbReference type="ARBA" id="ARBA00022723"/>
    </source>
</evidence>
<protein>
    <submittedName>
        <fullName evidence="3">Copper chaperone</fullName>
    </submittedName>
</protein>
<dbReference type="KEGG" id="olu:OSTLU_31212"/>
<dbReference type="OMA" id="FACEGCA"/>
<dbReference type="SUPFAM" id="SSF55008">
    <property type="entry name" value="HMA, heavy metal-associated domain"/>
    <property type="match status" value="1"/>
</dbReference>
<evidence type="ECO:0000313" key="4">
    <source>
        <dbReference type="Proteomes" id="UP000001568"/>
    </source>
</evidence>
<dbReference type="OrthoDB" id="689350at2759"/>
<dbReference type="GO" id="GO:0046872">
    <property type="term" value="F:metal ion binding"/>
    <property type="evidence" value="ECO:0007669"/>
    <property type="project" value="UniProtKB-KW"/>
</dbReference>
<dbReference type="InterPro" id="IPR006121">
    <property type="entry name" value="HMA_dom"/>
</dbReference>
<dbReference type="GeneID" id="5001438"/>
<dbReference type="PROSITE" id="PS50846">
    <property type="entry name" value="HMA_2"/>
    <property type="match status" value="1"/>
</dbReference>
<gene>
    <name evidence="3" type="primary">ATX1</name>
    <name evidence="3" type="ORF">OSTLU_31212</name>
</gene>
<proteinExistence type="predicted"/>
<reference evidence="3 4" key="1">
    <citation type="journal article" date="2007" name="Proc. Natl. Acad. Sci. U.S.A.">
        <title>The tiny eukaryote Ostreococcus provides genomic insights into the paradox of plankton speciation.</title>
        <authorList>
            <person name="Palenik B."/>
            <person name="Grimwood J."/>
            <person name="Aerts A."/>
            <person name="Rouze P."/>
            <person name="Salamov A."/>
            <person name="Putnam N."/>
            <person name="Dupont C."/>
            <person name="Jorgensen R."/>
            <person name="Derelle E."/>
            <person name="Rombauts S."/>
            <person name="Zhou K."/>
            <person name="Otillar R."/>
            <person name="Merchant S.S."/>
            <person name="Podell S."/>
            <person name="Gaasterland T."/>
            <person name="Napoli C."/>
            <person name="Gendler K."/>
            <person name="Manuell A."/>
            <person name="Tai V."/>
            <person name="Vallon O."/>
            <person name="Piganeau G."/>
            <person name="Jancek S."/>
            <person name="Heijde M."/>
            <person name="Jabbari K."/>
            <person name="Bowler C."/>
            <person name="Lohr M."/>
            <person name="Robbens S."/>
            <person name="Werner G."/>
            <person name="Dubchak I."/>
            <person name="Pazour G.J."/>
            <person name="Ren Q."/>
            <person name="Paulsen I."/>
            <person name="Delwiche C."/>
            <person name="Schmutz J."/>
            <person name="Rokhsar D."/>
            <person name="Van de Peer Y."/>
            <person name="Moreau H."/>
            <person name="Grigoriev I.V."/>
        </authorList>
    </citation>
    <scope>NUCLEOTIDE SEQUENCE [LARGE SCALE GENOMIC DNA]</scope>
    <source>
        <strain evidence="3 4">CCE9901</strain>
    </source>
</reference>
<dbReference type="InterPro" id="IPR044577">
    <property type="entry name" value="HIPP4/7/8/17/18/19"/>
</dbReference>